<dbReference type="Proteomes" id="UP000308901">
    <property type="component" value="Unassembled WGS sequence"/>
</dbReference>
<evidence type="ECO:0000313" key="1">
    <source>
        <dbReference type="EMBL" id="TLP36302.1"/>
    </source>
</evidence>
<name>A0A5R8XY05_9BACT</name>
<dbReference type="InterPro" id="IPR029033">
    <property type="entry name" value="His_PPase_superfam"/>
</dbReference>
<dbReference type="OrthoDB" id="9781415at2"/>
<dbReference type="SUPFAM" id="SSF53254">
    <property type="entry name" value="Phosphoglycerate mutase-like"/>
    <property type="match status" value="1"/>
</dbReference>
<organism evidence="1 2">
    <name type="scientific">Arcobacter arenosus</name>
    <dbReference type="NCBI Taxonomy" id="2576037"/>
    <lineage>
        <taxon>Bacteria</taxon>
        <taxon>Pseudomonadati</taxon>
        <taxon>Campylobacterota</taxon>
        <taxon>Epsilonproteobacteria</taxon>
        <taxon>Campylobacterales</taxon>
        <taxon>Arcobacteraceae</taxon>
        <taxon>Arcobacter</taxon>
    </lineage>
</organism>
<gene>
    <name evidence="1" type="ORF">FDK22_13640</name>
</gene>
<dbReference type="AlphaFoldDB" id="A0A5R8XY05"/>
<dbReference type="Pfam" id="PF00300">
    <property type="entry name" value="His_Phos_1"/>
    <property type="match status" value="1"/>
</dbReference>
<dbReference type="EMBL" id="VANU01000006">
    <property type="protein sequence ID" value="TLP36302.1"/>
    <property type="molecule type" value="Genomic_DNA"/>
</dbReference>
<dbReference type="InterPro" id="IPR013078">
    <property type="entry name" value="His_Pase_superF_clade-1"/>
</dbReference>
<reference evidence="1 2" key="1">
    <citation type="submission" date="2019-05" db="EMBL/GenBank/DDBJ databases">
        <title>Arcobacter sp. nov., isolated from sea sediment.</title>
        <authorList>
            <person name="Kim W."/>
        </authorList>
    </citation>
    <scope>NUCLEOTIDE SEQUENCE [LARGE SCALE GENOMIC DNA]</scope>
    <source>
        <strain evidence="1 2">CAU 1517</strain>
    </source>
</reference>
<dbReference type="Gene3D" id="3.40.50.1240">
    <property type="entry name" value="Phosphoglycerate mutase-like"/>
    <property type="match status" value="1"/>
</dbReference>
<sequence>MITLLRHAPLPIKYQKRYIGHSDINIDYSLIDKEKIKKLSNINYDLLYSSDLIRCQKTLKLITTKDFIMSEQLREVKFKSFIEEKNFEEISKLTIYDEKYLESEYLWHSFICDETKSEFQNRLINFINNLPKNKNILICTHAGVIKELAFFFKKEQINTIDYLETYSFDL</sequence>
<proteinExistence type="predicted"/>
<evidence type="ECO:0000313" key="2">
    <source>
        <dbReference type="Proteomes" id="UP000308901"/>
    </source>
</evidence>
<comment type="caution">
    <text evidence="1">The sequence shown here is derived from an EMBL/GenBank/DDBJ whole genome shotgun (WGS) entry which is preliminary data.</text>
</comment>
<dbReference type="RefSeq" id="WP_138153532.1">
    <property type="nucleotide sequence ID" value="NZ_VANU01000006.1"/>
</dbReference>
<keyword evidence="2" id="KW-1185">Reference proteome</keyword>
<protein>
    <recommendedName>
        <fullName evidence="3">Histidine phosphatase family protein</fullName>
    </recommendedName>
</protein>
<evidence type="ECO:0008006" key="3">
    <source>
        <dbReference type="Google" id="ProtNLM"/>
    </source>
</evidence>
<accession>A0A5R8XY05</accession>